<sequence length="167" mass="19225">MKLLVCILILIVCEFATPQILNSKDAVAYINKFSNSSNTYNSSRLVDKDGDFPIEAIVAGARLCKLLFIRIKNQNFEKLQEKEFRFIADDRSKYPLGSLFAIVPLGNYIGQQLLEEPNHTVEDIMKQKSFPWDSIVEASKQGRIIFDEARKKIPSSRRYIEKLFTKM</sequence>
<dbReference type="AlphaFoldDB" id="A0AAW2YLF9"/>
<feature type="chain" id="PRO_5043811470" evidence="1">
    <location>
        <begin position="19"/>
        <end position="167"/>
    </location>
</feature>
<dbReference type="Proteomes" id="UP001431209">
    <property type="component" value="Unassembled WGS sequence"/>
</dbReference>
<proteinExistence type="predicted"/>
<organism evidence="2 3">
    <name type="scientific">Acrasis kona</name>
    <dbReference type="NCBI Taxonomy" id="1008807"/>
    <lineage>
        <taxon>Eukaryota</taxon>
        <taxon>Discoba</taxon>
        <taxon>Heterolobosea</taxon>
        <taxon>Tetramitia</taxon>
        <taxon>Eutetramitia</taxon>
        <taxon>Acrasidae</taxon>
        <taxon>Acrasis</taxon>
    </lineage>
</organism>
<evidence type="ECO:0000256" key="1">
    <source>
        <dbReference type="SAM" id="SignalP"/>
    </source>
</evidence>
<evidence type="ECO:0000313" key="3">
    <source>
        <dbReference type="Proteomes" id="UP001431209"/>
    </source>
</evidence>
<accession>A0AAW2YLF9</accession>
<gene>
    <name evidence="2" type="ORF">AKO1_005211</name>
</gene>
<evidence type="ECO:0000313" key="2">
    <source>
        <dbReference type="EMBL" id="KAL0477786.1"/>
    </source>
</evidence>
<keyword evidence="1" id="KW-0732">Signal</keyword>
<comment type="caution">
    <text evidence="2">The sequence shown here is derived from an EMBL/GenBank/DDBJ whole genome shotgun (WGS) entry which is preliminary data.</text>
</comment>
<keyword evidence="3" id="KW-1185">Reference proteome</keyword>
<name>A0AAW2YLF9_9EUKA</name>
<feature type="signal peptide" evidence="1">
    <location>
        <begin position="1"/>
        <end position="18"/>
    </location>
</feature>
<protein>
    <submittedName>
        <fullName evidence="2">Uncharacterized protein</fullName>
    </submittedName>
</protein>
<reference evidence="2 3" key="1">
    <citation type="submission" date="2024-03" db="EMBL/GenBank/DDBJ databases">
        <title>The Acrasis kona genome and developmental transcriptomes reveal deep origins of eukaryotic multicellular pathways.</title>
        <authorList>
            <person name="Sheikh S."/>
            <person name="Fu C.-J."/>
            <person name="Brown M.W."/>
            <person name="Baldauf S.L."/>
        </authorList>
    </citation>
    <scope>NUCLEOTIDE SEQUENCE [LARGE SCALE GENOMIC DNA]</scope>
    <source>
        <strain evidence="2 3">ATCC MYA-3509</strain>
    </source>
</reference>
<dbReference type="EMBL" id="JAOPGA020000237">
    <property type="protein sequence ID" value="KAL0477786.1"/>
    <property type="molecule type" value="Genomic_DNA"/>
</dbReference>